<feature type="transmembrane region" description="Helical" evidence="3">
    <location>
        <begin position="89"/>
        <end position="108"/>
    </location>
</feature>
<evidence type="ECO:0000256" key="1">
    <source>
        <dbReference type="PIRNR" id="PIRNR018571"/>
    </source>
</evidence>
<comment type="similarity">
    <text evidence="1">Belongs to the peptidase U4 family.</text>
</comment>
<keyword evidence="1" id="KW-0645">Protease</keyword>
<keyword evidence="3" id="KW-0812">Transmembrane</keyword>
<sequence length="272" mass="30896">MEDHGVVYWDLAWLINFIIDFFLLWLTSSLLRSPCLYQRYMVAAAAGATGSLLFLWWQPLWWMAWLYKLLLSGVLVWIAFPHNRLRHGGVFYVSAWVIGGLMYAFVPIETGSTPWQFWLLLLLGALIAFGFLHLWRGSRERACWQAQLLVMLASGKTEIPALIDSGNGLRDPLTRSPVIVVERQAIAHLLPEGWPAEREEAALALPVRYIPFVSLGQSQGVMPGFRPSQAMVRIAQHPWKVCTDAWIGVTDQPLDPNKQYHALVPAVWTMET</sequence>
<keyword evidence="1" id="KW-1003">Cell membrane</keyword>
<proteinExistence type="inferred from homology"/>
<feature type="active site" evidence="2">
    <location>
        <position position="164"/>
    </location>
</feature>
<dbReference type="AlphaFoldDB" id="A0A4V2SWF4"/>
<dbReference type="EC" id="3.4.23.-" evidence="1"/>
<dbReference type="GO" id="GO:0005886">
    <property type="term" value="C:plasma membrane"/>
    <property type="evidence" value="ECO:0007669"/>
    <property type="project" value="UniProtKB-SubCell"/>
</dbReference>
<feature type="transmembrane region" description="Helical" evidence="3">
    <location>
        <begin position="114"/>
        <end position="135"/>
    </location>
</feature>
<evidence type="ECO:0000256" key="3">
    <source>
        <dbReference type="SAM" id="Phobius"/>
    </source>
</evidence>
<evidence type="ECO:0000256" key="2">
    <source>
        <dbReference type="PIRSR" id="PIRSR018571-1"/>
    </source>
</evidence>
<protein>
    <recommendedName>
        <fullName evidence="1">Sporulation sigma-E factor-processing peptidase</fullName>
        <ecNumber evidence="1">3.4.23.-</ecNumber>
    </recommendedName>
    <alternativeName>
        <fullName evidence="1">Membrane-associated aspartic protease</fullName>
    </alternativeName>
    <alternativeName>
        <fullName evidence="1">Stage II sporulation protein GA</fullName>
    </alternativeName>
</protein>
<feature type="transmembrane region" description="Helical" evidence="3">
    <location>
        <begin position="40"/>
        <end position="57"/>
    </location>
</feature>
<keyword evidence="1" id="KW-0749">Sporulation</keyword>
<keyword evidence="5" id="KW-1185">Reference proteome</keyword>
<comment type="caution">
    <text evidence="4">The sequence shown here is derived from an EMBL/GenBank/DDBJ whole genome shotgun (WGS) entry which is preliminary data.</text>
</comment>
<keyword evidence="1" id="KW-0378">Hydrolase</keyword>
<dbReference type="Proteomes" id="UP000294813">
    <property type="component" value="Unassembled WGS sequence"/>
</dbReference>
<comment type="function">
    <text evidence="1">Probable aspartic protease that is responsible for the proteolytic cleavage of the RNA polymerase sigma E factor (SigE/spoIIGB) to yield the active peptide in the mother cell during sporulation. Responds to a signal from the forespore that is triggered by the extracellular signal protein SpoIIR.</text>
</comment>
<keyword evidence="3" id="KW-1133">Transmembrane helix</keyword>
<dbReference type="GO" id="GO:0006508">
    <property type="term" value="P:proteolysis"/>
    <property type="evidence" value="ECO:0007669"/>
    <property type="project" value="UniProtKB-KW"/>
</dbReference>
<accession>A0A4V2SWF4</accession>
<dbReference type="PIRSF" id="PIRSF018571">
    <property type="entry name" value="SpoIIGA"/>
    <property type="match status" value="1"/>
</dbReference>
<dbReference type="GO" id="GO:0030436">
    <property type="term" value="P:asexual sporulation"/>
    <property type="evidence" value="ECO:0007669"/>
    <property type="project" value="InterPro"/>
</dbReference>
<evidence type="ECO:0000313" key="5">
    <source>
        <dbReference type="Proteomes" id="UP000294813"/>
    </source>
</evidence>
<reference evidence="4 5" key="1">
    <citation type="submission" date="2019-03" db="EMBL/GenBank/DDBJ databases">
        <title>Genomic Encyclopedia of Type Strains, Phase IV (KMG-IV): sequencing the most valuable type-strain genomes for metagenomic binning, comparative biology and taxonomic classification.</title>
        <authorList>
            <person name="Goeker M."/>
        </authorList>
    </citation>
    <scope>NUCLEOTIDE SEQUENCE [LARGE SCALE GENOMIC DNA]</scope>
    <source>
        <strain evidence="4 5">DSM 11170</strain>
    </source>
</reference>
<dbReference type="InterPro" id="IPR005081">
    <property type="entry name" value="SpoIIGA"/>
</dbReference>
<dbReference type="EMBL" id="SLXT01000023">
    <property type="protein sequence ID" value="TCP62126.1"/>
    <property type="molecule type" value="Genomic_DNA"/>
</dbReference>
<dbReference type="RefSeq" id="WP_165876478.1">
    <property type="nucleotide sequence ID" value="NZ_JAOQNU010000023.1"/>
</dbReference>
<dbReference type="GO" id="GO:0004190">
    <property type="term" value="F:aspartic-type endopeptidase activity"/>
    <property type="evidence" value="ECO:0007669"/>
    <property type="project" value="UniProtKB-KW"/>
</dbReference>
<name>A0A4V2SWF4_9FIRM</name>
<dbReference type="Pfam" id="PF03419">
    <property type="entry name" value="Peptidase_U4"/>
    <property type="match status" value="1"/>
</dbReference>
<feature type="transmembrane region" description="Helical" evidence="3">
    <location>
        <begin position="6"/>
        <end position="28"/>
    </location>
</feature>
<organism evidence="4 5">
    <name type="scientific">Heliophilum fasciatum</name>
    <dbReference type="NCBI Taxonomy" id="35700"/>
    <lineage>
        <taxon>Bacteria</taxon>
        <taxon>Bacillati</taxon>
        <taxon>Bacillota</taxon>
        <taxon>Clostridia</taxon>
        <taxon>Eubacteriales</taxon>
        <taxon>Heliobacteriaceae</taxon>
        <taxon>Heliophilum</taxon>
    </lineage>
</organism>
<dbReference type="GO" id="GO:0030435">
    <property type="term" value="P:sporulation resulting in formation of a cellular spore"/>
    <property type="evidence" value="ECO:0007669"/>
    <property type="project" value="UniProtKB-KW"/>
</dbReference>
<gene>
    <name evidence="4" type="ORF">EDD73_12333</name>
</gene>
<evidence type="ECO:0000313" key="4">
    <source>
        <dbReference type="EMBL" id="TCP62126.1"/>
    </source>
</evidence>
<feature type="transmembrane region" description="Helical" evidence="3">
    <location>
        <begin position="63"/>
        <end position="80"/>
    </location>
</feature>
<comment type="subcellular location">
    <subcellularLocation>
        <location evidence="1">Cell membrane</location>
    </subcellularLocation>
</comment>
<keyword evidence="1" id="KW-0064">Aspartyl protease</keyword>
<keyword evidence="1 3" id="KW-0472">Membrane</keyword>